<feature type="non-terminal residue" evidence="2">
    <location>
        <position position="1"/>
    </location>
</feature>
<keyword evidence="1" id="KW-1133">Transmembrane helix</keyword>
<dbReference type="EMBL" id="CP144699">
    <property type="protein sequence ID" value="WVZ21347.1"/>
    <property type="molecule type" value="Genomic_DNA"/>
</dbReference>
<dbReference type="AlphaFoldDB" id="A0AAQ3S8F5"/>
<sequence>ENKKKRGSLDVDFRTNTFVCCDGLSWRRAFGLGSAWSVMCPSASSDKQLIIKILLLLQSAKILFGFSFVLTTCLKKAQVESVPSSFLILPSDVEIGILTLCSSIFFLCFSLTLWNQSRIMKPGIVYQLVDSKIGLWNQLTNEKMIWSIFSLCMLIKHLLHCFILPNFITKCYDQDDYFKFF</sequence>
<name>A0AAQ3S8F5_VIGMU</name>
<keyword evidence="1" id="KW-0472">Membrane</keyword>
<keyword evidence="3" id="KW-1185">Reference proteome</keyword>
<dbReference type="Proteomes" id="UP001374535">
    <property type="component" value="Chromosome 2"/>
</dbReference>
<feature type="transmembrane region" description="Helical" evidence="1">
    <location>
        <begin position="95"/>
        <end position="114"/>
    </location>
</feature>
<gene>
    <name evidence="2" type="ORF">V8G54_008669</name>
</gene>
<accession>A0AAQ3S8F5</accession>
<protein>
    <submittedName>
        <fullName evidence="2">Uncharacterized protein</fullName>
    </submittedName>
</protein>
<reference evidence="2 3" key="1">
    <citation type="journal article" date="2023" name="Life. Sci Alliance">
        <title>Evolutionary insights into 3D genome organization and epigenetic landscape of Vigna mungo.</title>
        <authorList>
            <person name="Junaid A."/>
            <person name="Singh B."/>
            <person name="Bhatia S."/>
        </authorList>
    </citation>
    <scope>NUCLEOTIDE SEQUENCE [LARGE SCALE GENOMIC DNA]</scope>
    <source>
        <strain evidence="2">Urdbean</strain>
    </source>
</reference>
<evidence type="ECO:0000313" key="3">
    <source>
        <dbReference type="Proteomes" id="UP001374535"/>
    </source>
</evidence>
<organism evidence="2 3">
    <name type="scientific">Vigna mungo</name>
    <name type="common">Black gram</name>
    <name type="synonym">Phaseolus mungo</name>
    <dbReference type="NCBI Taxonomy" id="3915"/>
    <lineage>
        <taxon>Eukaryota</taxon>
        <taxon>Viridiplantae</taxon>
        <taxon>Streptophyta</taxon>
        <taxon>Embryophyta</taxon>
        <taxon>Tracheophyta</taxon>
        <taxon>Spermatophyta</taxon>
        <taxon>Magnoliopsida</taxon>
        <taxon>eudicotyledons</taxon>
        <taxon>Gunneridae</taxon>
        <taxon>Pentapetalae</taxon>
        <taxon>rosids</taxon>
        <taxon>fabids</taxon>
        <taxon>Fabales</taxon>
        <taxon>Fabaceae</taxon>
        <taxon>Papilionoideae</taxon>
        <taxon>50 kb inversion clade</taxon>
        <taxon>NPAAA clade</taxon>
        <taxon>indigoferoid/millettioid clade</taxon>
        <taxon>Phaseoleae</taxon>
        <taxon>Vigna</taxon>
    </lineage>
</organism>
<evidence type="ECO:0000256" key="1">
    <source>
        <dbReference type="SAM" id="Phobius"/>
    </source>
</evidence>
<evidence type="ECO:0000313" key="2">
    <source>
        <dbReference type="EMBL" id="WVZ21347.1"/>
    </source>
</evidence>
<feature type="transmembrane region" description="Helical" evidence="1">
    <location>
        <begin position="145"/>
        <end position="168"/>
    </location>
</feature>
<feature type="transmembrane region" description="Helical" evidence="1">
    <location>
        <begin position="49"/>
        <end position="70"/>
    </location>
</feature>
<proteinExistence type="predicted"/>
<keyword evidence="1" id="KW-0812">Transmembrane</keyword>